<comment type="caution">
    <text evidence="2">The sequence shown here is derived from an EMBL/GenBank/DDBJ whole genome shotgun (WGS) entry which is preliminary data.</text>
</comment>
<keyword evidence="1 2" id="KW-0378">Hydrolase</keyword>
<sequence>MVRTMRVLKDHPRTKELVPSFVKLASWAMKYQRQDGLWAVYVKRPELMQDTAGSAGIAAALAIGFHQGWLSDAARKSAEQTLAGLMPHLTPDGFLSGVAQSNKGGSALQSGNYRVIYQMAMELMGQLVAALKV</sequence>
<dbReference type="InterPro" id="IPR010905">
    <property type="entry name" value="Glyco_hydro_88"/>
</dbReference>
<keyword evidence="3" id="KW-1185">Reference proteome</keyword>
<name>A0A5C6D8Y6_9BACT</name>
<dbReference type="EMBL" id="SJPV01000013">
    <property type="protein sequence ID" value="TWU32167.1"/>
    <property type="molecule type" value="Genomic_DNA"/>
</dbReference>
<protein>
    <submittedName>
        <fullName evidence="2">Glycosyl Hydrolase Family 88</fullName>
    </submittedName>
</protein>
<gene>
    <name evidence="2" type="ORF">Poly41_56520</name>
</gene>
<dbReference type="Pfam" id="PF07470">
    <property type="entry name" value="Glyco_hydro_88"/>
    <property type="match status" value="1"/>
</dbReference>
<dbReference type="InterPro" id="IPR008928">
    <property type="entry name" value="6-hairpin_glycosidase_sf"/>
</dbReference>
<evidence type="ECO:0000256" key="1">
    <source>
        <dbReference type="ARBA" id="ARBA00022801"/>
    </source>
</evidence>
<dbReference type="AlphaFoldDB" id="A0A5C6D8Y6"/>
<dbReference type="SUPFAM" id="SSF48208">
    <property type="entry name" value="Six-hairpin glycosidases"/>
    <property type="match status" value="1"/>
</dbReference>
<proteinExistence type="predicted"/>
<organism evidence="2 3">
    <name type="scientific">Novipirellula artificiosorum</name>
    <dbReference type="NCBI Taxonomy" id="2528016"/>
    <lineage>
        <taxon>Bacteria</taxon>
        <taxon>Pseudomonadati</taxon>
        <taxon>Planctomycetota</taxon>
        <taxon>Planctomycetia</taxon>
        <taxon>Pirellulales</taxon>
        <taxon>Pirellulaceae</taxon>
        <taxon>Novipirellula</taxon>
    </lineage>
</organism>
<reference evidence="2 3" key="1">
    <citation type="submission" date="2019-02" db="EMBL/GenBank/DDBJ databases">
        <title>Deep-cultivation of Planctomycetes and their phenomic and genomic characterization uncovers novel biology.</title>
        <authorList>
            <person name="Wiegand S."/>
            <person name="Jogler M."/>
            <person name="Boedeker C."/>
            <person name="Pinto D."/>
            <person name="Vollmers J."/>
            <person name="Rivas-Marin E."/>
            <person name="Kohn T."/>
            <person name="Peeters S.H."/>
            <person name="Heuer A."/>
            <person name="Rast P."/>
            <person name="Oberbeckmann S."/>
            <person name="Bunk B."/>
            <person name="Jeske O."/>
            <person name="Meyerdierks A."/>
            <person name="Storesund J.E."/>
            <person name="Kallscheuer N."/>
            <person name="Luecker S."/>
            <person name="Lage O.M."/>
            <person name="Pohl T."/>
            <person name="Merkel B.J."/>
            <person name="Hornburger P."/>
            <person name="Mueller R.-W."/>
            <person name="Bruemmer F."/>
            <person name="Labrenz M."/>
            <person name="Spormann A.M."/>
            <person name="Op Den Camp H."/>
            <person name="Overmann J."/>
            <person name="Amann R."/>
            <person name="Jetten M.S.M."/>
            <person name="Mascher T."/>
            <person name="Medema M.H."/>
            <person name="Devos D.P."/>
            <person name="Kaster A.-K."/>
            <person name="Ovreas L."/>
            <person name="Rohde M."/>
            <person name="Galperin M.Y."/>
            <person name="Jogler C."/>
        </authorList>
    </citation>
    <scope>NUCLEOTIDE SEQUENCE [LARGE SCALE GENOMIC DNA]</scope>
    <source>
        <strain evidence="2 3">Poly41</strain>
    </source>
</reference>
<dbReference type="InterPro" id="IPR012341">
    <property type="entry name" value="6hp_glycosidase-like_sf"/>
</dbReference>
<dbReference type="GO" id="GO:0016787">
    <property type="term" value="F:hydrolase activity"/>
    <property type="evidence" value="ECO:0007669"/>
    <property type="project" value="UniProtKB-KW"/>
</dbReference>
<evidence type="ECO:0000313" key="3">
    <source>
        <dbReference type="Proteomes" id="UP000319143"/>
    </source>
</evidence>
<accession>A0A5C6D8Y6</accession>
<dbReference type="Proteomes" id="UP000319143">
    <property type="component" value="Unassembled WGS sequence"/>
</dbReference>
<dbReference type="Gene3D" id="1.50.10.10">
    <property type="match status" value="1"/>
</dbReference>
<dbReference type="GO" id="GO:0005975">
    <property type="term" value="P:carbohydrate metabolic process"/>
    <property type="evidence" value="ECO:0007669"/>
    <property type="project" value="InterPro"/>
</dbReference>
<evidence type="ECO:0000313" key="2">
    <source>
        <dbReference type="EMBL" id="TWU32167.1"/>
    </source>
</evidence>